<sequence length="183" mass="20556">MVVVADRQGRHREVVHIQSSMIHDEGGYCIRCMTEGCAIVAPDDFIHSVLGDDGKETTVALIQFQEHVVRGFIASSPKLKFCPYPGCTNTISCPSAPSSSVLSTLVPIASCGARGVLGSGSNKIRRRIRPRPRQRRQQQQRQRLRLLRLLQCRLSLSDEEHIFCFGCQFESHRRPLRCAVTRL</sequence>
<comment type="caution">
    <text evidence="1">The sequence shown here is derived from an EMBL/GenBank/DDBJ whole genome shotgun (WGS) entry which is preliminary data.</text>
</comment>
<evidence type="ECO:0000313" key="1">
    <source>
        <dbReference type="EMBL" id="KAJ3992914.1"/>
    </source>
</evidence>
<organism evidence="1 2">
    <name type="scientific">Lentinula boryana</name>
    <dbReference type="NCBI Taxonomy" id="40481"/>
    <lineage>
        <taxon>Eukaryota</taxon>
        <taxon>Fungi</taxon>
        <taxon>Dikarya</taxon>
        <taxon>Basidiomycota</taxon>
        <taxon>Agaricomycotina</taxon>
        <taxon>Agaricomycetes</taxon>
        <taxon>Agaricomycetidae</taxon>
        <taxon>Agaricales</taxon>
        <taxon>Marasmiineae</taxon>
        <taxon>Omphalotaceae</taxon>
        <taxon>Lentinula</taxon>
    </lineage>
</organism>
<dbReference type="Proteomes" id="UP001163828">
    <property type="component" value="Unassembled WGS sequence"/>
</dbReference>
<reference evidence="1" key="1">
    <citation type="submission" date="2022-08" db="EMBL/GenBank/DDBJ databases">
        <authorList>
            <consortium name="DOE Joint Genome Institute"/>
            <person name="Min B."/>
            <person name="Riley R."/>
            <person name="Sierra-Patev S."/>
            <person name="Naranjo-Ortiz M."/>
            <person name="Looney B."/>
            <person name="Konkel Z."/>
            <person name="Slot J.C."/>
            <person name="Sakamoto Y."/>
            <person name="Steenwyk J.L."/>
            <person name="Rokas A."/>
            <person name="Carro J."/>
            <person name="Camarero S."/>
            <person name="Ferreira P."/>
            <person name="Molpeceres G."/>
            <person name="Ruiz-Duenas F.J."/>
            <person name="Serrano A."/>
            <person name="Henrissat B."/>
            <person name="Drula E."/>
            <person name="Hughes K.W."/>
            <person name="Mata J.L."/>
            <person name="Ishikawa N.K."/>
            <person name="Vargas-Isla R."/>
            <person name="Ushijima S."/>
            <person name="Smith C.A."/>
            <person name="Ahrendt S."/>
            <person name="Andreopoulos W."/>
            <person name="He G."/>
            <person name="Labutti K."/>
            <person name="Lipzen A."/>
            <person name="Ng V."/>
            <person name="Sandor L."/>
            <person name="Barry K."/>
            <person name="Martinez A.T."/>
            <person name="Xiao Y."/>
            <person name="Gibbons J.G."/>
            <person name="Terashima K."/>
            <person name="Hibbett D.S."/>
            <person name="Grigoriev I.V."/>
        </authorList>
    </citation>
    <scope>NUCLEOTIDE SEQUENCE</scope>
    <source>
        <strain evidence="1">TFB10827</strain>
    </source>
</reference>
<accession>A0ABQ8Q3A3</accession>
<proteinExistence type="predicted"/>
<name>A0ABQ8Q3A3_9AGAR</name>
<dbReference type="EMBL" id="MU790809">
    <property type="protein sequence ID" value="KAJ3992914.1"/>
    <property type="molecule type" value="Genomic_DNA"/>
</dbReference>
<protein>
    <submittedName>
        <fullName evidence="1">Uncharacterized protein</fullName>
    </submittedName>
</protein>
<evidence type="ECO:0000313" key="2">
    <source>
        <dbReference type="Proteomes" id="UP001163828"/>
    </source>
</evidence>
<keyword evidence="2" id="KW-1185">Reference proteome</keyword>
<gene>
    <name evidence="1" type="ORF">F5050DRAFT_831599</name>
</gene>